<dbReference type="GO" id="GO:0008270">
    <property type="term" value="F:zinc ion binding"/>
    <property type="evidence" value="ECO:0007669"/>
    <property type="project" value="UniProtKB-KW"/>
</dbReference>
<dbReference type="Gene3D" id="3.10.10.10">
    <property type="entry name" value="HIV Type 1 Reverse Transcriptase, subunit A, domain 1"/>
    <property type="match status" value="1"/>
</dbReference>
<dbReference type="Pfam" id="PF03732">
    <property type="entry name" value="Retrotrans_gag"/>
    <property type="match status" value="1"/>
</dbReference>
<dbReference type="InterPro" id="IPR005162">
    <property type="entry name" value="Retrotrans_gag_dom"/>
</dbReference>
<keyword evidence="1" id="KW-0862">Zinc</keyword>
<dbReference type="SUPFAM" id="SSF57756">
    <property type="entry name" value="Retrovirus zinc finger-like domains"/>
    <property type="match status" value="1"/>
</dbReference>
<dbReference type="SMART" id="SM00343">
    <property type="entry name" value="ZnF_C2HC"/>
    <property type="match status" value="2"/>
</dbReference>
<organism evidence="5">
    <name type="scientific">Tanacetum cinerariifolium</name>
    <name type="common">Dalmatian daisy</name>
    <name type="synonym">Chrysanthemum cinerariifolium</name>
    <dbReference type="NCBI Taxonomy" id="118510"/>
    <lineage>
        <taxon>Eukaryota</taxon>
        <taxon>Viridiplantae</taxon>
        <taxon>Streptophyta</taxon>
        <taxon>Embryophyta</taxon>
        <taxon>Tracheophyta</taxon>
        <taxon>Spermatophyta</taxon>
        <taxon>Magnoliopsida</taxon>
        <taxon>eudicotyledons</taxon>
        <taxon>Gunneridae</taxon>
        <taxon>Pentapetalae</taxon>
        <taxon>asterids</taxon>
        <taxon>campanulids</taxon>
        <taxon>Asterales</taxon>
        <taxon>Asteraceae</taxon>
        <taxon>Asteroideae</taxon>
        <taxon>Anthemideae</taxon>
        <taxon>Anthemidinae</taxon>
        <taxon>Tanacetum</taxon>
    </lineage>
</organism>
<dbReference type="InterPro" id="IPR056924">
    <property type="entry name" value="SH3_Tf2-1"/>
</dbReference>
<dbReference type="InterPro" id="IPR043502">
    <property type="entry name" value="DNA/RNA_pol_sf"/>
</dbReference>
<dbReference type="PROSITE" id="PS50158">
    <property type="entry name" value="ZF_CCHC"/>
    <property type="match status" value="1"/>
</dbReference>
<dbReference type="GO" id="GO:0003964">
    <property type="term" value="F:RNA-directed DNA polymerase activity"/>
    <property type="evidence" value="ECO:0007669"/>
    <property type="project" value="UniProtKB-KW"/>
</dbReference>
<evidence type="ECO:0000313" key="5">
    <source>
        <dbReference type="EMBL" id="GEU62996.1"/>
    </source>
</evidence>
<dbReference type="Pfam" id="PF24626">
    <property type="entry name" value="SH3_Tf2-1"/>
    <property type="match status" value="1"/>
</dbReference>
<proteinExistence type="predicted"/>
<dbReference type="InterPro" id="IPR012337">
    <property type="entry name" value="RNaseH-like_sf"/>
</dbReference>
<dbReference type="InterPro" id="IPR001878">
    <property type="entry name" value="Znf_CCHC"/>
</dbReference>
<evidence type="ECO:0000259" key="4">
    <source>
        <dbReference type="PROSITE" id="PS50994"/>
    </source>
</evidence>
<evidence type="ECO:0000256" key="2">
    <source>
        <dbReference type="SAM" id="MobiDB-lite"/>
    </source>
</evidence>
<keyword evidence="5" id="KW-0548">Nucleotidyltransferase</keyword>
<feature type="region of interest" description="Disordered" evidence="2">
    <location>
        <begin position="1"/>
        <end position="108"/>
    </location>
</feature>
<protein>
    <submittedName>
        <fullName evidence="5">Putative reverse transcriptase domain-containing protein</fullName>
    </submittedName>
</protein>
<dbReference type="CDD" id="cd00303">
    <property type="entry name" value="retropepsin_like"/>
    <property type="match status" value="1"/>
</dbReference>
<dbReference type="EMBL" id="BKCJ010004771">
    <property type="protein sequence ID" value="GEU62996.1"/>
    <property type="molecule type" value="Genomic_DNA"/>
</dbReference>
<dbReference type="Gene3D" id="2.40.70.10">
    <property type="entry name" value="Acid Proteases"/>
    <property type="match status" value="1"/>
</dbReference>
<evidence type="ECO:0000256" key="1">
    <source>
        <dbReference type="PROSITE-ProRule" id="PRU00047"/>
    </source>
</evidence>
<dbReference type="InterPro" id="IPR001584">
    <property type="entry name" value="Integrase_cat-core"/>
</dbReference>
<name>A0A6L2LMC8_TANCI</name>
<feature type="compositionally biased region" description="Low complexity" evidence="2">
    <location>
        <begin position="71"/>
        <end position="80"/>
    </location>
</feature>
<gene>
    <name evidence="5" type="ORF">Tci_034974</name>
</gene>
<dbReference type="Gene3D" id="3.30.420.10">
    <property type="entry name" value="Ribonuclease H-like superfamily/Ribonuclease H"/>
    <property type="match status" value="1"/>
</dbReference>
<dbReference type="PANTHER" id="PTHR15503">
    <property type="entry name" value="LDOC1 RELATED"/>
    <property type="match status" value="1"/>
</dbReference>
<keyword evidence="5" id="KW-0808">Transferase</keyword>
<dbReference type="Gene3D" id="4.10.60.10">
    <property type="entry name" value="Zinc finger, CCHC-type"/>
    <property type="match status" value="1"/>
</dbReference>
<comment type="caution">
    <text evidence="5">The sequence shown here is derived from an EMBL/GenBank/DDBJ whole genome shotgun (WGS) entry which is preliminary data.</text>
</comment>
<dbReference type="InterPro" id="IPR036875">
    <property type="entry name" value="Znf_CCHC_sf"/>
</dbReference>
<dbReference type="GO" id="GO:0003676">
    <property type="term" value="F:nucleic acid binding"/>
    <property type="evidence" value="ECO:0007669"/>
    <property type="project" value="InterPro"/>
</dbReference>
<dbReference type="InterPro" id="IPR036397">
    <property type="entry name" value="RNaseH_sf"/>
</dbReference>
<dbReference type="PANTHER" id="PTHR15503:SF45">
    <property type="entry name" value="RNA-DIRECTED DNA POLYMERASE HOMOLOG"/>
    <property type="match status" value="1"/>
</dbReference>
<dbReference type="InterPro" id="IPR032567">
    <property type="entry name" value="RTL1-rel"/>
</dbReference>
<dbReference type="SUPFAM" id="SSF53098">
    <property type="entry name" value="Ribonuclease H-like"/>
    <property type="match status" value="1"/>
</dbReference>
<reference evidence="5" key="1">
    <citation type="journal article" date="2019" name="Sci. Rep.">
        <title>Draft genome of Tanacetum cinerariifolium, the natural source of mosquito coil.</title>
        <authorList>
            <person name="Yamashiro T."/>
            <person name="Shiraishi A."/>
            <person name="Satake H."/>
            <person name="Nakayama K."/>
        </authorList>
    </citation>
    <scope>NUCLEOTIDE SEQUENCE</scope>
</reference>
<keyword evidence="1" id="KW-0863">Zinc-finger</keyword>
<keyword evidence="5" id="KW-0695">RNA-directed DNA polymerase</keyword>
<feature type="domain" description="CCHC-type" evidence="3">
    <location>
        <begin position="365"/>
        <end position="378"/>
    </location>
</feature>
<dbReference type="AlphaFoldDB" id="A0A6L2LMC8"/>
<dbReference type="SUPFAM" id="SSF56672">
    <property type="entry name" value="DNA/RNA polymerases"/>
    <property type="match status" value="2"/>
</dbReference>
<accession>A0A6L2LMC8</accession>
<feature type="domain" description="Integrase catalytic" evidence="4">
    <location>
        <begin position="542"/>
        <end position="723"/>
    </location>
</feature>
<sequence length="880" mass="99602">MSDSKHSLVTYTSVPNPVKDYSGIVSLEVDGPPSLDYVPGPEEPEQAPISLDYVPGPKEPEQAPPSPPLPVTATPTTVSPGYILEFDPKGDLEEDDEEDPEEDPADYPVDSTVVALPAVDHVPSEEKRLRFASLTPSLEVRESSTADAARQDKHAREARMAREAWGLSMDASDNAHSDVMSLHTTLVAHHALILDLQAADCRRQGVIKELLAADHKRQRTLKKMMTDKYCPRGEIKKLESEMWNLKVKGTDVVAYSQRFQKLALMCDRMFTEEIDKVEGYVDGLPDTIHGSQPNKRHNTRRAYAVGNGDKRAYEGPRPLCTKCNYHHDGPCAPKCHKYNRFGHLSRDCRNPLNVNTRDNQRGNVCFECGAQGHFKKKCLKLKNNNNQGNQVGNAKAQAKVYAVGKARANPDNNVVTDHDYNVELAEGRIIGLNTIIRGCTLNFLNHPFNIDLMPVELGSFDVIIGMDWLTTYHAVIVCDEKIVCVPFGNETLIIRCDGSNNGTQLNIISCTKTQKYLLKGYHVFLANITTKTIKDKSEEKRLENVPIVRDFSKVFSEDLPGLPPTRQVEFQIDLIPGAAPIARALYRLAPSKMKELSDQLQELSDKGFIRPSLADYYRRFIEGFSKIAKLMTKLTQKKVIFDWGDKAFQKALGTRLDMSTTYNPKTDGQSERTIQTLEDMLRACVIDFGNGWERHLPLIEFSYKNSYHASIKAAPFEALYGHKCRSPVCWATTEKIVQIKQRLQAAHDRQKSYANVRHKPLEFQVLAKVGTVAYRIELPQQLSRVRSTFHVSNLKKCISDEPLAIPLDELHIDDKLCFVEEPMEIMDQEIKRLRQSRILIIKVRWNSKQGLEFTWEREDQFKQKYPHLFINRASSSAIRS</sequence>
<feature type="compositionally biased region" description="Acidic residues" evidence="2">
    <location>
        <begin position="92"/>
        <end position="105"/>
    </location>
</feature>
<evidence type="ECO:0000259" key="3">
    <source>
        <dbReference type="PROSITE" id="PS50158"/>
    </source>
</evidence>
<dbReference type="PROSITE" id="PS50994">
    <property type="entry name" value="INTEGRASE"/>
    <property type="match status" value="1"/>
</dbReference>
<dbReference type="GO" id="GO:0015074">
    <property type="term" value="P:DNA integration"/>
    <property type="evidence" value="ECO:0007669"/>
    <property type="project" value="InterPro"/>
</dbReference>
<keyword evidence="1" id="KW-0479">Metal-binding</keyword>
<dbReference type="Pfam" id="PF08284">
    <property type="entry name" value="RVP_2"/>
    <property type="match status" value="1"/>
</dbReference>
<dbReference type="InterPro" id="IPR021109">
    <property type="entry name" value="Peptidase_aspartic_dom_sf"/>
</dbReference>